<dbReference type="InterPro" id="IPR040361">
    <property type="entry name" value="TPD1"/>
</dbReference>
<gene>
    <name evidence="2" type="ORF">RDI58_014637</name>
</gene>
<dbReference type="Pfam" id="PF24068">
    <property type="entry name" value="TPD1_C"/>
    <property type="match status" value="1"/>
</dbReference>
<evidence type="ECO:0000313" key="2">
    <source>
        <dbReference type="EMBL" id="KAK6786112.1"/>
    </source>
</evidence>
<proteinExistence type="predicted"/>
<keyword evidence="1" id="KW-0732">Signal</keyword>
<dbReference type="EMBL" id="JBANQN010000006">
    <property type="protein sequence ID" value="KAK6786112.1"/>
    <property type="molecule type" value="Genomic_DNA"/>
</dbReference>
<reference evidence="2 3" key="1">
    <citation type="submission" date="2024-02" db="EMBL/GenBank/DDBJ databases">
        <title>de novo genome assembly of Solanum bulbocastanum strain 11H21.</title>
        <authorList>
            <person name="Hosaka A.J."/>
        </authorList>
    </citation>
    <scope>NUCLEOTIDE SEQUENCE [LARGE SCALE GENOMIC DNA]</scope>
    <source>
        <tissue evidence="2">Young leaves</tissue>
    </source>
</reference>
<accession>A0AAN8TJD7</accession>
<comment type="caution">
    <text evidence="2">The sequence shown here is derived from an EMBL/GenBank/DDBJ whole genome shotgun (WGS) entry which is preliminary data.</text>
</comment>
<dbReference type="Proteomes" id="UP001371456">
    <property type="component" value="Unassembled WGS sequence"/>
</dbReference>
<organism evidence="2 3">
    <name type="scientific">Solanum bulbocastanum</name>
    <name type="common">Wild potato</name>
    <dbReference type="NCBI Taxonomy" id="147425"/>
    <lineage>
        <taxon>Eukaryota</taxon>
        <taxon>Viridiplantae</taxon>
        <taxon>Streptophyta</taxon>
        <taxon>Embryophyta</taxon>
        <taxon>Tracheophyta</taxon>
        <taxon>Spermatophyta</taxon>
        <taxon>Magnoliopsida</taxon>
        <taxon>eudicotyledons</taxon>
        <taxon>Gunneridae</taxon>
        <taxon>Pentapetalae</taxon>
        <taxon>asterids</taxon>
        <taxon>lamiids</taxon>
        <taxon>Solanales</taxon>
        <taxon>Solanaceae</taxon>
        <taxon>Solanoideae</taxon>
        <taxon>Solaneae</taxon>
        <taxon>Solanum</taxon>
    </lineage>
</organism>
<dbReference type="AlphaFoldDB" id="A0AAN8TJD7"/>
<protein>
    <submittedName>
        <fullName evidence="2">Uncharacterized protein</fullName>
    </submittedName>
</protein>
<keyword evidence="3" id="KW-1185">Reference proteome</keyword>
<evidence type="ECO:0000256" key="1">
    <source>
        <dbReference type="ARBA" id="ARBA00022729"/>
    </source>
</evidence>
<evidence type="ECO:0000313" key="3">
    <source>
        <dbReference type="Proteomes" id="UP001371456"/>
    </source>
</evidence>
<name>A0AAN8TJD7_SOLBU</name>
<sequence length="63" mass="6916">MMKLSIPNFDSVTKINTTIISKSHDDIYDVNGGLPIYAQTSVFFTYAGNSLDVTLNDHTEACS</sequence>